<dbReference type="PRINTS" id="PR00380">
    <property type="entry name" value="KINESINHEAVY"/>
</dbReference>
<dbReference type="Pfam" id="PF00225">
    <property type="entry name" value="Kinesin"/>
    <property type="match status" value="1"/>
</dbReference>
<feature type="binding site" evidence="7">
    <location>
        <begin position="151"/>
        <end position="158"/>
    </location>
    <ligand>
        <name>ATP</name>
        <dbReference type="ChEBI" id="CHEBI:30616"/>
    </ligand>
</feature>
<evidence type="ECO:0000259" key="10">
    <source>
        <dbReference type="PROSITE" id="PS50067"/>
    </source>
</evidence>
<keyword evidence="1" id="KW-0493">Microtubule</keyword>
<dbReference type="GO" id="GO:0007112">
    <property type="term" value="P:male meiosis cytokinesis"/>
    <property type="evidence" value="ECO:0007669"/>
    <property type="project" value="UniProtKB-ARBA"/>
</dbReference>
<keyword evidence="2 7" id="KW-0547">Nucleotide-binding</keyword>
<dbReference type="PROSITE" id="PS50067">
    <property type="entry name" value="KINESIN_MOTOR_2"/>
    <property type="match status" value="1"/>
</dbReference>
<evidence type="ECO:0000256" key="1">
    <source>
        <dbReference type="ARBA" id="ARBA00022701"/>
    </source>
</evidence>
<evidence type="ECO:0000256" key="3">
    <source>
        <dbReference type="ARBA" id="ARBA00022840"/>
    </source>
</evidence>
<dbReference type="PANTHER" id="PTHR37739:SF16">
    <property type="entry name" value="KINESIN-LIKE PROTEIN"/>
    <property type="match status" value="1"/>
</dbReference>
<dbReference type="GO" id="GO:0005524">
    <property type="term" value="F:ATP binding"/>
    <property type="evidence" value="ECO:0007669"/>
    <property type="project" value="UniProtKB-UniRule"/>
</dbReference>
<sequence>MMKHFMLPKGSKKPNRSKENTPPPDPNSLASDRSASPAKAKLRCPLPPRPPSSNPLKRKLYVEANENAIGGASDSGVKVIVRMRPQNQDEGDGEMTVQKLSSDSLIINGQTFTFDAVADTGASQFDIFELVGSPLVENCLAGFNSSIFAYGQTGSGKTYTMWGPAHTLSEDMLSNEQLGLTPRILECLFNRIDEEQIKHAGKQLKYQCRCSFLEIYNEQITDLLDPSQRNLQIREDIKSGVYVMNLTEESVSTMKDVRKVLLKGLLNRRTGATSINAESSRSHSVFTFIIESRCKSMADGLCTFKTSRINLVDLAGSERQKLTGAAGERLKEAGNINRSLSQLGNLINILAEVSQSGKQRHIPYRDSKLTFLLQESLGGNAKLAMVCAISPAQSCKNETFSTLRFAQRAKAIKNKAVVNEEVQEDVKYLRGVIRQLKDELFRIKANGNTLSESSGCHLTGQDIRRSMNILKLSLCHPTSLSPFDDDSDEEMEVDEDAIESLCAEASQHLSAIEDNEGNTEGNSESMIRSTHCLVDSDINMEEGTSEKTHEPEFRENLAASLHRGLEIIDGLRKSSALRHSAFKFSYKTADLKAILPSIKVDVGVQASISDNQALRESLKALLCSNCMNEIYTVVSHGNDNSNMQLVPIDVPEDKTKLVPRAVEKVLAGSFRREIALEELCSKQASEIMQLNRLVQQYKHERECNAIIAQTREDKILRLEGLMDGVLSPEELMHEQFASLAQEYNILKEKYVNHPELLRAKVELKRCEEELEQYRNFFELGEREVLLEEIQDLRYQLHCYVDSSTKTVQKNEELLLKYSCEPESSIVLTTIPESEESSDEKFEKERLRWTEAESKWITLTDELKTELQKIRLLAEKLKQELDTEKKCAEDLSEAMRLAMEGHARMLEQYADLEEKHMQLLARHRKMQDGIEDVKKAAAKAGVRGTESRFINSLAAEISALKIQREREREHLRNENRILKSQLQDTAEAVQAAGELLARLKDAEEAVAAAQKRAAAAERETQKAHKDMDALKRKHEDMMNTHTRFPAEPHSTDDALPPSCHQGNTSIAKYDTEEVETVNDEQWRDEFKVFYDNEGEDDLLKLETPALWFSGYDRCNI</sequence>
<keyword evidence="4 8" id="KW-0175">Coiled coil</keyword>
<evidence type="ECO:0000256" key="9">
    <source>
        <dbReference type="SAM" id="MobiDB-lite"/>
    </source>
</evidence>
<feature type="domain" description="Kinesin motor" evidence="10">
    <location>
        <begin position="76"/>
        <end position="412"/>
    </location>
</feature>
<feature type="region of interest" description="Disordered" evidence="9">
    <location>
        <begin position="1"/>
        <end position="56"/>
    </location>
</feature>
<dbReference type="GO" id="GO:0080175">
    <property type="term" value="P:phragmoplast microtubule organization"/>
    <property type="evidence" value="ECO:0007669"/>
    <property type="project" value="UniProtKB-ARBA"/>
</dbReference>
<dbReference type="SUPFAM" id="SSF52540">
    <property type="entry name" value="P-loop containing nucleoside triphosphate hydrolases"/>
    <property type="match status" value="1"/>
</dbReference>
<keyword evidence="3 7" id="KW-0067">ATP-binding</keyword>
<evidence type="ECO:0000256" key="2">
    <source>
        <dbReference type="ARBA" id="ARBA00022741"/>
    </source>
</evidence>
<gene>
    <name evidence="11" type="ORF">SAY86_014523</name>
</gene>
<dbReference type="GO" id="GO:0007018">
    <property type="term" value="P:microtubule-based movement"/>
    <property type="evidence" value="ECO:0007669"/>
    <property type="project" value="InterPro"/>
</dbReference>
<keyword evidence="5 7" id="KW-0505">Motor protein</keyword>
<dbReference type="Gene3D" id="3.40.850.10">
    <property type="entry name" value="Kinesin motor domain"/>
    <property type="match status" value="1"/>
</dbReference>
<evidence type="ECO:0000313" key="11">
    <source>
        <dbReference type="EMBL" id="KAK4772748.1"/>
    </source>
</evidence>
<feature type="coiled-coil region" evidence="8">
    <location>
        <begin position="859"/>
        <end position="921"/>
    </location>
</feature>
<evidence type="ECO:0000256" key="8">
    <source>
        <dbReference type="SAM" id="Coils"/>
    </source>
</evidence>
<evidence type="ECO:0000256" key="7">
    <source>
        <dbReference type="PROSITE-ProRule" id="PRU00283"/>
    </source>
</evidence>
<feature type="coiled-coil region" evidence="8">
    <location>
        <begin position="756"/>
        <end position="783"/>
    </location>
</feature>
<proteinExistence type="inferred from homology"/>
<reference evidence="11 12" key="1">
    <citation type="journal article" date="2023" name="Hortic Res">
        <title>Pangenome of water caltrop reveals structural variations and asymmetric subgenome divergence after allopolyploidization.</title>
        <authorList>
            <person name="Zhang X."/>
            <person name="Chen Y."/>
            <person name="Wang L."/>
            <person name="Yuan Y."/>
            <person name="Fang M."/>
            <person name="Shi L."/>
            <person name="Lu R."/>
            <person name="Comes H.P."/>
            <person name="Ma Y."/>
            <person name="Chen Y."/>
            <person name="Huang G."/>
            <person name="Zhou Y."/>
            <person name="Zheng Z."/>
            <person name="Qiu Y."/>
        </authorList>
    </citation>
    <scope>NUCLEOTIDE SEQUENCE [LARGE SCALE GENOMIC DNA]</scope>
    <source>
        <strain evidence="11">F231</strain>
    </source>
</reference>
<dbReference type="InterPro" id="IPR036961">
    <property type="entry name" value="Kinesin_motor_dom_sf"/>
</dbReference>
<dbReference type="InterPro" id="IPR019821">
    <property type="entry name" value="Kinesin_motor_CS"/>
</dbReference>
<evidence type="ECO:0000256" key="5">
    <source>
        <dbReference type="ARBA" id="ARBA00023175"/>
    </source>
</evidence>
<evidence type="ECO:0000256" key="4">
    <source>
        <dbReference type="ARBA" id="ARBA00023054"/>
    </source>
</evidence>
<dbReference type="GO" id="GO:0003777">
    <property type="term" value="F:microtubule motor activity"/>
    <property type="evidence" value="ECO:0007669"/>
    <property type="project" value="InterPro"/>
</dbReference>
<dbReference type="PROSITE" id="PS00411">
    <property type="entry name" value="KINESIN_MOTOR_1"/>
    <property type="match status" value="1"/>
</dbReference>
<evidence type="ECO:0000313" key="12">
    <source>
        <dbReference type="Proteomes" id="UP001346149"/>
    </source>
</evidence>
<feature type="coiled-coil region" evidence="8">
    <location>
        <begin position="949"/>
        <end position="1032"/>
    </location>
</feature>
<evidence type="ECO:0000256" key="6">
    <source>
        <dbReference type="ARBA" id="ARBA00034488"/>
    </source>
</evidence>
<dbReference type="GO" id="GO:0055046">
    <property type="term" value="P:microgametogenesis"/>
    <property type="evidence" value="ECO:0007669"/>
    <property type="project" value="UniProtKB-ARBA"/>
</dbReference>
<comment type="similarity">
    <text evidence="6">Belongs to the TRAFAC class myosin-kinesin ATPase superfamily. Kinesin family. KIN-12 subfamily.</text>
</comment>
<dbReference type="GO" id="GO:0008017">
    <property type="term" value="F:microtubule binding"/>
    <property type="evidence" value="ECO:0007669"/>
    <property type="project" value="InterPro"/>
</dbReference>
<protein>
    <recommendedName>
        <fullName evidence="10">Kinesin motor domain-containing protein</fullName>
    </recommendedName>
</protein>
<dbReference type="FunFam" id="3.40.850.10:FF:000052">
    <property type="entry name" value="Kinesin-like protein KIN-12F"/>
    <property type="match status" value="1"/>
</dbReference>
<dbReference type="Proteomes" id="UP001346149">
    <property type="component" value="Unassembled WGS sequence"/>
</dbReference>
<dbReference type="GO" id="GO:0009524">
    <property type="term" value="C:phragmoplast"/>
    <property type="evidence" value="ECO:0007669"/>
    <property type="project" value="UniProtKB-ARBA"/>
</dbReference>
<organism evidence="11 12">
    <name type="scientific">Trapa natans</name>
    <name type="common">Water chestnut</name>
    <dbReference type="NCBI Taxonomy" id="22666"/>
    <lineage>
        <taxon>Eukaryota</taxon>
        <taxon>Viridiplantae</taxon>
        <taxon>Streptophyta</taxon>
        <taxon>Embryophyta</taxon>
        <taxon>Tracheophyta</taxon>
        <taxon>Spermatophyta</taxon>
        <taxon>Magnoliopsida</taxon>
        <taxon>eudicotyledons</taxon>
        <taxon>Gunneridae</taxon>
        <taxon>Pentapetalae</taxon>
        <taxon>rosids</taxon>
        <taxon>malvids</taxon>
        <taxon>Myrtales</taxon>
        <taxon>Lythraceae</taxon>
        <taxon>Trapa</taxon>
    </lineage>
</organism>
<dbReference type="EMBL" id="JAXQNO010000020">
    <property type="protein sequence ID" value="KAK4772748.1"/>
    <property type="molecule type" value="Genomic_DNA"/>
</dbReference>
<comment type="caution">
    <text evidence="11">The sequence shown here is derived from an EMBL/GenBank/DDBJ whole genome shotgun (WGS) entry which is preliminary data.</text>
</comment>
<dbReference type="SMART" id="SM00129">
    <property type="entry name" value="KISc"/>
    <property type="match status" value="1"/>
</dbReference>
<name>A0AAN7KYK1_TRANT</name>
<dbReference type="GO" id="GO:0005874">
    <property type="term" value="C:microtubule"/>
    <property type="evidence" value="ECO:0007669"/>
    <property type="project" value="UniProtKB-KW"/>
</dbReference>
<dbReference type="AlphaFoldDB" id="A0AAN7KYK1"/>
<keyword evidence="12" id="KW-1185">Reference proteome</keyword>
<accession>A0AAN7KYK1</accession>
<dbReference type="InterPro" id="IPR027417">
    <property type="entry name" value="P-loop_NTPase"/>
</dbReference>
<dbReference type="InterPro" id="IPR044986">
    <property type="entry name" value="KIF15/KIN-12"/>
</dbReference>
<dbReference type="PANTHER" id="PTHR37739">
    <property type="entry name" value="KINESIN-LIKE PROTEIN KIN-12D"/>
    <property type="match status" value="1"/>
</dbReference>
<dbReference type="InterPro" id="IPR001752">
    <property type="entry name" value="Kinesin_motor_dom"/>
</dbReference>